<dbReference type="PIRSF" id="PIRSF010631">
    <property type="entry name" value="A-rhamnsds"/>
    <property type="match status" value="1"/>
</dbReference>
<accession>A0ABV4CFL6</accession>
<dbReference type="InterPro" id="IPR035398">
    <property type="entry name" value="Bac_rhamnosid_C"/>
</dbReference>
<sequence length="858" mass="93529">MPPGESVTVTAPTAEHHREAFGIGTGRPRLSWTVDAEQPDWRQRAYEIEVRAADGEPATGGRVDSDESVLVPWPVAPLDSRERREVRVRVWGRDGSASGWSPPLVVEAGLLRAADWTARMVGPQPEAGDPERPVLVRGALHLPAAPRRARLHATAHGLYEAWINGAAVGDQVLAPGWTSYHRRLRYQTYDVTGLLREGENAIGAWLAEGWYRGRLGFHGGTREIYGPDIGFLGQLEVECADGSAVRSGTDGSWCWYPSPALSASLYDGESYDARQEVPGWSEPGLDTAGWRPVRVLQRDPATLVAPLGPPVRRVEEVRPAAISTTEDGRALLDFGQNLVGRLRVHAPHRADLVLRHAEVLQDGELCTRPLRRAEATDRCLPDGEWEPRFTFHGFRYAEITGWPGTPSRDEVAAQVLHTDMRRTGWFETSDPLLNRLHDNVVWSMRGNFLDLPTDCPQRDERLGWTGDIQVFAPTASFLFDCAGLLTSWLADLAAEQHADGTVPFIVPTIPAPGWTPPWAAAVWGDVAVLTPWTLHERFGDRGVLAAQYPSARAWVELVHSQLDEDGLWRRGKQLGDWLDPAAPPEDPFQARTDPHLVASAYFARSAGVLARTAAELGEDADRDRYAAMARRARAAFAAVHVGEDGALSSDTQAAYALALHFGLLPTAELRAAAARRLRDLVVAADHTIATGFAGTPVICDALADNGYPETAYRLLLGQRCPSWLYPVVQGATTIWERWDSLLPDGSVNPGEMTSFNHYALGAVADWLHRRVAGLAPAAPGYRRLRVAPLPGGGLTSARARHLTPYGPAEVAWRRAGEELHVDVVVPPGTTAEVALPGTAPAELGSGSHRVTAPWRVVG</sequence>
<dbReference type="EMBL" id="JBGEHV010000015">
    <property type="protein sequence ID" value="MEY8039886.1"/>
    <property type="molecule type" value="Genomic_DNA"/>
</dbReference>
<keyword evidence="9" id="KW-1185">Reference proteome</keyword>
<dbReference type="PANTHER" id="PTHR33307">
    <property type="entry name" value="ALPHA-RHAMNOSIDASE (EUROFUNG)"/>
    <property type="match status" value="1"/>
</dbReference>
<organism evidence="8 9">
    <name type="scientific">Saccharopolyspora cebuensis</name>
    <dbReference type="NCBI Taxonomy" id="418759"/>
    <lineage>
        <taxon>Bacteria</taxon>
        <taxon>Bacillati</taxon>
        <taxon>Actinomycetota</taxon>
        <taxon>Actinomycetes</taxon>
        <taxon>Pseudonocardiales</taxon>
        <taxon>Pseudonocardiaceae</taxon>
        <taxon>Saccharopolyspora</taxon>
    </lineage>
</organism>
<evidence type="ECO:0000256" key="2">
    <source>
        <dbReference type="ARBA" id="ARBA00012652"/>
    </source>
</evidence>
<dbReference type="Pfam" id="PF08531">
    <property type="entry name" value="Bac_rhamnosid_N"/>
    <property type="match status" value="1"/>
</dbReference>
<dbReference type="Gene3D" id="2.60.420.10">
    <property type="entry name" value="Maltose phosphorylase, domain 3"/>
    <property type="match status" value="1"/>
</dbReference>
<dbReference type="Pfam" id="PF25788">
    <property type="entry name" value="Ig_Rha78A_N"/>
    <property type="match status" value="1"/>
</dbReference>
<dbReference type="InterPro" id="IPR012341">
    <property type="entry name" value="6hp_glycosidase-like_sf"/>
</dbReference>
<name>A0ABV4CFL6_9PSEU</name>
<dbReference type="InterPro" id="IPR013737">
    <property type="entry name" value="Bac_rhamnosid_N"/>
</dbReference>
<dbReference type="InterPro" id="IPR008928">
    <property type="entry name" value="6-hairpin_glycosidase_sf"/>
</dbReference>
<dbReference type="Gene3D" id="2.60.40.10">
    <property type="entry name" value="Immunoglobulins"/>
    <property type="match status" value="1"/>
</dbReference>
<protein>
    <recommendedName>
        <fullName evidence="2">alpha-L-rhamnosidase</fullName>
        <ecNumber evidence="2">3.2.1.40</ecNumber>
    </recommendedName>
</protein>
<evidence type="ECO:0000259" key="7">
    <source>
        <dbReference type="Pfam" id="PF17390"/>
    </source>
</evidence>
<dbReference type="Proteomes" id="UP001564626">
    <property type="component" value="Unassembled WGS sequence"/>
</dbReference>
<dbReference type="InterPro" id="IPR016007">
    <property type="entry name" value="Alpha_rhamnosid"/>
</dbReference>
<feature type="domain" description="Alpha-L-rhamnosidase concanavalin-like" evidence="4">
    <location>
        <begin position="324"/>
        <end position="417"/>
    </location>
</feature>
<dbReference type="Gene3D" id="1.50.10.10">
    <property type="match status" value="1"/>
</dbReference>
<evidence type="ECO:0000259" key="6">
    <source>
        <dbReference type="Pfam" id="PF17389"/>
    </source>
</evidence>
<dbReference type="Gene3D" id="2.60.120.260">
    <property type="entry name" value="Galactose-binding domain-like"/>
    <property type="match status" value="2"/>
</dbReference>
<dbReference type="EC" id="3.2.1.40" evidence="2"/>
<evidence type="ECO:0000259" key="5">
    <source>
        <dbReference type="Pfam" id="PF08531"/>
    </source>
</evidence>
<feature type="domain" description="Alpha-L-rhamnosidase C-terminal" evidence="7">
    <location>
        <begin position="773"/>
        <end position="844"/>
    </location>
</feature>
<dbReference type="SUPFAM" id="SSF48208">
    <property type="entry name" value="Six-hairpin glycosidases"/>
    <property type="match status" value="1"/>
</dbReference>
<evidence type="ECO:0000313" key="9">
    <source>
        <dbReference type="Proteomes" id="UP001564626"/>
    </source>
</evidence>
<evidence type="ECO:0000256" key="1">
    <source>
        <dbReference type="ARBA" id="ARBA00001445"/>
    </source>
</evidence>
<keyword evidence="3 8" id="KW-0378">Hydrolase</keyword>
<feature type="domain" description="Alpha-L-rhamnosidase six-hairpin glycosidase" evidence="6">
    <location>
        <begin position="421"/>
        <end position="771"/>
    </location>
</feature>
<comment type="caution">
    <text evidence="8">The sequence shown here is derived from an EMBL/GenBank/DDBJ whole genome shotgun (WGS) entry which is preliminary data.</text>
</comment>
<dbReference type="Pfam" id="PF05592">
    <property type="entry name" value="Bac_rhamnosid"/>
    <property type="match status" value="1"/>
</dbReference>
<dbReference type="InterPro" id="IPR013783">
    <property type="entry name" value="Ig-like_fold"/>
</dbReference>
<dbReference type="PANTHER" id="PTHR33307:SF6">
    <property type="entry name" value="ALPHA-RHAMNOSIDASE (EUROFUNG)-RELATED"/>
    <property type="match status" value="1"/>
</dbReference>
<gene>
    <name evidence="8" type="ORF">AB8O55_10800</name>
</gene>
<comment type="catalytic activity">
    <reaction evidence="1">
        <text>Hydrolysis of terminal non-reducing alpha-L-rhamnose residues in alpha-L-rhamnosides.</text>
        <dbReference type="EC" id="3.2.1.40"/>
    </reaction>
</comment>
<proteinExistence type="predicted"/>
<dbReference type="Pfam" id="PF17389">
    <property type="entry name" value="Bac_rhamnosid6H"/>
    <property type="match status" value="1"/>
</dbReference>
<dbReference type="GO" id="GO:0016787">
    <property type="term" value="F:hydrolase activity"/>
    <property type="evidence" value="ECO:0007669"/>
    <property type="project" value="UniProtKB-KW"/>
</dbReference>
<feature type="domain" description="Bacterial alpha-L-rhamnosidase N-terminal" evidence="5">
    <location>
        <begin position="146"/>
        <end position="315"/>
    </location>
</feature>
<dbReference type="InterPro" id="IPR008902">
    <property type="entry name" value="Rhamnosid_concanavalin"/>
</dbReference>
<dbReference type="Pfam" id="PF17390">
    <property type="entry name" value="Bac_rhamnosid_C"/>
    <property type="match status" value="1"/>
</dbReference>
<dbReference type="InterPro" id="IPR035396">
    <property type="entry name" value="Bac_rhamnosid6H"/>
</dbReference>
<evidence type="ECO:0000259" key="4">
    <source>
        <dbReference type="Pfam" id="PF05592"/>
    </source>
</evidence>
<reference evidence="8 9" key="1">
    <citation type="submission" date="2024-08" db="EMBL/GenBank/DDBJ databases">
        <title>Genome mining of Saccharopolyspora cebuensis PGLac3 from Nigerian medicinal plant.</title>
        <authorList>
            <person name="Ezeobiora C.E."/>
            <person name="Igbokwe N.H."/>
            <person name="Amin D.H."/>
            <person name="Mendie U.E."/>
        </authorList>
    </citation>
    <scope>NUCLEOTIDE SEQUENCE [LARGE SCALE GENOMIC DNA]</scope>
    <source>
        <strain evidence="8 9">PGLac3</strain>
    </source>
</reference>
<evidence type="ECO:0000313" key="8">
    <source>
        <dbReference type="EMBL" id="MEY8039886.1"/>
    </source>
</evidence>
<evidence type="ECO:0000256" key="3">
    <source>
        <dbReference type="ARBA" id="ARBA00022801"/>
    </source>
</evidence>
<dbReference type="RefSeq" id="WP_345363859.1">
    <property type="nucleotide sequence ID" value="NZ_BAABII010000010.1"/>
</dbReference>